<reference evidence="2" key="1">
    <citation type="submission" date="2017-09" db="EMBL/GenBank/DDBJ databases">
        <title>Depth-based differentiation of microbial function through sediment-hosted aquifers and enrichment of novel symbionts in the deep terrestrial subsurface.</title>
        <authorList>
            <person name="Probst A.J."/>
            <person name="Ladd B."/>
            <person name="Jarett J.K."/>
            <person name="Geller-Mcgrath D.E."/>
            <person name="Sieber C.M.K."/>
            <person name="Emerson J.B."/>
            <person name="Anantharaman K."/>
            <person name="Thomas B.C."/>
            <person name="Malmstrom R."/>
            <person name="Stieglmeier M."/>
            <person name="Klingl A."/>
            <person name="Woyke T."/>
            <person name="Ryan C.M."/>
            <person name="Banfield J.F."/>
        </authorList>
    </citation>
    <scope>NUCLEOTIDE SEQUENCE [LARGE SCALE GENOMIC DNA]</scope>
</reference>
<dbReference type="SUPFAM" id="SSF52540">
    <property type="entry name" value="P-loop containing nucleoside triphosphate hydrolases"/>
    <property type="match status" value="1"/>
</dbReference>
<protein>
    <recommendedName>
        <fullName evidence="3">Dephospho-CoA kinase</fullName>
    </recommendedName>
</protein>
<evidence type="ECO:0000313" key="2">
    <source>
        <dbReference type="Proteomes" id="UP000230935"/>
    </source>
</evidence>
<sequence length="188" mass="21721">MSAIVIGACGHIAAGKTTIFEHLEKNYDVDYARFSDPLRNIADILGIEKNRENLQKLSTLLRENFDQAFLSKAIRAYIDRSNHNYIYIDGIRRLPDITYLKDLPNFFLIAINADLKTRYERITTRNENPDDQSKTWEAFQAEAKQESELQINEVMEHAAFTVNNNGTIDEFYSQIDNIMQKINAQTKP</sequence>
<organism evidence="1 2">
    <name type="scientific">Candidatus Buchananbacteria bacterium CG10_big_fil_rev_8_21_14_0_10_42_9</name>
    <dbReference type="NCBI Taxonomy" id="1974526"/>
    <lineage>
        <taxon>Bacteria</taxon>
        <taxon>Candidatus Buchananiibacteriota</taxon>
    </lineage>
</organism>
<dbReference type="PANTHER" id="PTHR41930">
    <property type="entry name" value="UPF0200 PROTEIN MJ1399"/>
    <property type="match status" value="1"/>
</dbReference>
<dbReference type="InterPro" id="IPR027417">
    <property type="entry name" value="P-loop_NTPase"/>
</dbReference>
<evidence type="ECO:0008006" key="3">
    <source>
        <dbReference type="Google" id="ProtNLM"/>
    </source>
</evidence>
<dbReference type="Proteomes" id="UP000230935">
    <property type="component" value="Unassembled WGS sequence"/>
</dbReference>
<dbReference type="Gene3D" id="3.40.50.300">
    <property type="entry name" value="P-loop containing nucleotide triphosphate hydrolases"/>
    <property type="match status" value="1"/>
</dbReference>
<evidence type="ECO:0000313" key="1">
    <source>
        <dbReference type="EMBL" id="PIS05623.1"/>
    </source>
</evidence>
<accession>A0A2H0W2N7</accession>
<dbReference type="AlphaFoldDB" id="A0A2H0W2N7"/>
<name>A0A2H0W2N7_9BACT</name>
<comment type="caution">
    <text evidence="1">The sequence shown here is derived from an EMBL/GenBank/DDBJ whole genome shotgun (WGS) entry which is preliminary data.</text>
</comment>
<dbReference type="EMBL" id="PEZZ01000001">
    <property type="protein sequence ID" value="PIS05623.1"/>
    <property type="molecule type" value="Genomic_DNA"/>
</dbReference>
<gene>
    <name evidence="1" type="ORF">COT81_00045</name>
</gene>
<proteinExistence type="predicted"/>
<dbReference type="PANTHER" id="PTHR41930:SF1">
    <property type="entry name" value="DEPHOSPHO-COA KINASE"/>
    <property type="match status" value="1"/>
</dbReference>
<dbReference type="Pfam" id="PF13207">
    <property type="entry name" value="AAA_17"/>
    <property type="match status" value="1"/>
</dbReference>